<reference evidence="1" key="1">
    <citation type="submission" date="2019-08" db="EMBL/GenBank/DDBJ databases">
        <authorList>
            <person name="Kucharzyk K."/>
            <person name="Murdoch R.W."/>
            <person name="Higgins S."/>
            <person name="Loffler F."/>
        </authorList>
    </citation>
    <scope>NUCLEOTIDE SEQUENCE</scope>
</reference>
<proteinExistence type="predicted"/>
<comment type="caution">
    <text evidence="1">The sequence shown here is derived from an EMBL/GenBank/DDBJ whole genome shotgun (WGS) entry which is preliminary data.</text>
</comment>
<name>A0A645EX17_9ZZZZ</name>
<protein>
    <submittedName>
        <fullName evidence="1">Uncharacterized protein</fullName>
    </submittedName>
</protein>
<dbReference type="AlphaFoldDB" id="A0A645EX17"/>
<sequence length="154" mass="16961">MSDLLPHQNPRLRRYSARRAFEFGGFGERVVRRSRVQLADADDHRLDRIGSAGHDGLDLGHQARRHIEGVGAQLRTRDVRPLAVNGDAEMVDCRAVQSGHGGHRTGEQIGRGVQPERAPRIVQHTRLDEVEGAEPDLFAGLEDQLHRAAEGSAG</sequence>
<gene>
    <name evidence="1" type="ORF">SDC9_153244</name>
</gene>
<dbReference type="EMBL" id="VSSQ01051874">
    <property type="protein sequence ID" value="MPN05990.1"/>
    <property type="molecule type" value="Genomic_DNA"/>
</dbReference>
<accession>A0A645EX17</accession>
<organism evidence="1">
    <name type="scientific">bioreactor metagenome</name>
    <dbReference type="NCBI Taxonomy" id="1076179"/>
    <lineage>
        <taxon>unclassified sequences</taxon>
        <taxon>metagenomes</taxon>
        <taxon>ecological metagenomes</taxon>
    </lineage>
</organism>
<evidence type="ECO:0000313" key="1">
    <source>
        <dbReference type="EMBL" id="MPN05990.1"/>
    </source>
</evidence>